<gene>
    <name evidence="4" type="ORF">BCR39DRAFT_450386</name>
</gene>
<evidence type="ECO:0000256" key="1">
    <source>
        <dbReference type="ARBA" id="ARBA00005701"/>
    </source>
</evidence>
<reference evidence="4 5" key="1">
    <citation type="submission" date="2016-07" db="EMBL/GenBank/DDBJ databases">
        <title>Pervasive Adenine N6-methylation of Active Genes in Fungi.</title>
        <authorList>
            <consortium name="DOE Joint Genome Institute"/>
            <person name="Mondo S.J."/>
            <person name="Dannebaum R.O."/>
            <person name="Kuo R.C."/>
            <person name="Labutti K."/>
            <person name="Haridas S."/>
            <person name="Kuo A."/>
            <person name="Salamov A."/>
            <person name="Ahrendt S.R."/>
            <person name="Lipzen A."/>
            <person name="Sullivan W."/>
            <person name="Andreopoulos W.B."/>
            <person name="Clum A."/>
            <person name="Lindquist E."/>
            <person name="Daum C."/>
            <person name="Ramamoorthy G.K."/>
            <person name="Gryganskyi A."/>
            <person name="Culley D."/>
            <person name="Magnuson J.K."/>
            <person name="James T.Y."/>
            <person name="O'Malley M.A."/>
            <person name="Stajich J.E."/>
            <person name="Spatafora J.W."/>
            <person name="Visel A."/>
            <person name="Grigoriev I.V."/>
        </authorList>
    </citation>
    <scope>NUCLEOTIDE SEQUENCE [LARGE SCALE GENOMIC DNA]</scope>
    <source>
        <strain evidence="4 5">68-887.2</strain>
    </source>
</reference>
<dbReference type="FunCoup" id="A0A1Y2BB47">
    <property type="interactions" value="147"/>
</dbReference>
<dbReference type="GO" id="GO:0034553">
    <property type="term" value="P:mitochondrial respiratory chain complex II assembly"/>
    <property type="evidence" value="ECO:0007669"/>
    <property type="project" value="TreeGrafter"/>
</dbReference>
<dbReference type="InParanoid" id="A0A1Y2BB47"/>
<dbReference type="PANTHER" id="PTHR28524">
    <property type="entry name" value="SUCCINATE DEHYDROGENASE ASSEMBLY FACTOR 4, MITOCHONDRIAL"/>
    <property type="match status" value="1"/>
</dbReference>
<dbReference type="AlphaFoldDB" id="A0A1Y2BB47"/>
<dbReference type="PANTHER" id="PTHR28524:SF3">
    <property type="entry name" value="SUCCINATE DEHYDROGENASE ASSEMBLY FACTOR 4, MITOCHONDRIAL"/>
    <property type="match status" value="1"/>
</dbReference>
<protein>
    <recommendedName>
        <fullName evidence="2">Succinate dehydrogenase assembly factor 4, mitochondrial</fullName>
    </recommendedName>
</protein>
<comment type="similarity">
    <text evidence="1">Belongs to the SDHAF4 family.</text>
</comment>
<accession>A0A1Y2BB47</accession>
<evidence type="ECO:0000256" key="3">
    <source>
        <dbReference type="SAM" id="MobiDB-lite"/>
    </source>
</evidence>
<feature type="non-terminal residue" evidence="4">
    <location>
        <position position="1"/>
    </location>
</feature>
<proteinExistence type="inferred from homology"/>
<evidence type="ECO:0000313" key="4">
    <source>
        <dbReference type="EMBL" id="ORY31936.1"/>
    </source>
</evidence>
<feature type="compositionally biased region" description="Basic and acidic residues" evidence="3">
    <location>
        <begin position="42"/>
        <end position="57"/>
    </location>
</feature>
<comment type="caution">
    <text evidence="4">The sequence shown here is derived from an EMBL/GenBank/DDBJ whole genome shotgun (WGS) entry which is preliminary data.</text>
</comment>
<feature type="region of interest" description="Disordered" evidence="3">
    <location>
        <begin position="24"/>
        <end position="89"/>
    </location>
</feature>
<dbReference type="OrthoDB" id="201362at2759"/>
<dbReference type="Proteomes" id="UP000193986">
    <property type="component" value="Unassembled WGS sequence"/>
</dbReference>
<dbReference type="EMBL" id="MCFC01000012">
    <property type="protein sequence ID" value="ORY31936.1"/>
    <property type="molecule type" value="Genomic_DNA"/>
</dbReference>
<evidence type="ECO:0000256" key="2">
    <source>
        <dbReference type="ARBA" id="ARBA00022170"/>
    </source>
</evidence>
<evidence type="ECO:0000313" key="5">
    <source>
        <dbReference type="Proteomes" id="UP000193986"/>
    </source>
</evidence>
<dbReference type="InterPro" id="IPR012875">
    <property type="entry name" value="SDHF4"/>
</dbReference>
<name>A0A1Y2BB47_9TREE</name>
<sequence>SSFTRPGPPPLPASDQAEFDNLLKSHQTVGATPAATAPSAELEQHRDLRRGPKKDFEGEVNPKTGEIGGPKVDPFKAGDGDWQYGGRVT</sequence>
<dbReference type="GO" id="GO:0005739">
    <property type="term" value="C:mitochondrion"/>
    <property type="evidence" value="ECO:0007669"/>
    <property type="project" value="TreeGrafter"/>
</dbReference>
<keyword evidence="5" id="KW-1185">Reference proteome</keyword>
<feature type="non-terminal residue" evidence="4">
    <location>
        <position position="89"/>
    </location>
</feature>
<organism evidence="4 5">
    <name type="scientific">Naematelia encephala</name>
    <dbReference type="NCBI Taxonomy" id="71784"/>
    <lineage>
        <taxon>Eukaryota</taxon>
        <taxon>Fungi</taxon>
        <taxon>Dikarya</taxon>
        <taxon>Basidiomycota</taxon>
        <taxon>Agaricomycotina</taxon>
        <taxon>Tremellomycetes</taxon>
        <taxon>Tremellales</taxon>
        <taxon>Naemateliaceae</taxon>
        <taxon>Naematelia</taxon>
    </lineage>
</organism>
<dbReference type="Pfam" id="PF07896">
    <property type="entry name" value="DUF1674"/>
    <property type="match status" value="1"/>
</dbReference>